<gene>
    <name evidence="2" type="ORF">DPM19_08065</name>
</gene>
<keyword evidence="2" id="KW-0255">Endonuclease</keyword>
<evidence type="ECO:0000313" key="3">
    <source>
        <dbReference type="Proteomes" id="UP000251891"/>
    </source>
</evidence>
<dbReference type="AlphaFoldDB" id="A0A365H9W4"/>
<evidence type="ECO:0000259" key="1">
    <source>
        <dbReference type="SMART" id="SM00478"/>
    </source>
</evidence>
<dbReference type="EMBL" id="QLYX01000003">
    <property type="protein sequence ID" value="RAY15726.1"/>
    <property type="molecule type" value="Genomic_DNA"/>
</dbReference>
<dbReference type="GO" id="GO:0004519">
    <property type="term" value="F:endonuclease activity"/>
    <property type="evidence" value="ECO:0007669"/>
    <property type="project" value="UniProtKB-KW"/>
</dbReference>
<sequence>MDSLVKDLLREAGRTYAAEAGIALKNQPAPLFQLLTMANLLSARIGAGVAIAATRELLAAGGTTPRKMLGLGWQERVDALGRGHYVRYDESTATRLGKMSELVLGEYGGDLRELPRRVGHDPGRTRAALQEFPGIGPTGADIFCREAQAVWSWLRPYLDDQTIEGARRLGLPEDVKRLVDLVPERDLAQFAAALVRVARDRKLADALRG</sequence>
<dbReference type="SUPFAM" id="SSF48150">
    <property type="entry name" value="DNA-glycosylase"/>
    <property type="match status" value="1"/>
</dbReference>
<accession>A0A365H9W4</accession>
<proteinExistence type="predicted"/>
<dbReference type="GO" id="GO:0006284">
    <property type="term" value="P:base-excision repair"/>
    <property type="evidence" value="ECO:0007669"/>
    <property type="project" value="InterPro"/>
</dbReference>
<evidence type="ECO:0000313" key="2">
    <source>
        <dbReference type="EMBL" id="RAY15726.1"/>
    </source>
</evidence>
<name>A0A365H9W4_9ACTN</name>
<protein>
    <submittedName>
        <fullName evidence="2">Endonuclease</fullName>
    </submittedName>
</protein>
<reference evidence="2 3" key="1">
    <citation type="submission" date="2018-06" db="EMBL/GenBank/DDBJ databases">
        <title>Actinomadura craniellae sp. nov. isolated from marine sponge Craniella sp.</title>
        <authorList>
            <person name="Li L."/>
            <person name="Xu Q.H."/>
            <person name="Lin H.W."/>
            <person name="Lu Y.H."/>
        </authorList>
    </citation>
    <scope>NUCLEOTIDE SEQUENCE [LARGE SCALE GENOMIC DNA]</scope>
    <source>
        <strain evidence="2 3">LHW63021</strain>
    </source>
</reference>
<dbReference type="OrthoDB" id="3078554at2"/>
<organism evidence="2 3">
    <name type="scientific">Actinomadura craniellae</name>
    <dbReference type="NCBI Taxonomy" id="2231787"/>
    <lineage>
        <taxon>Bacteria</taxon>
        <taxon>Bacillati</taxon>
        <taxon>Actinomycetota</taxon>
        <taxon>Actinomycetes</taxon>
        <taxon>Streptosporangiales</taxon>
        <taxon>Thermomonosporaceae</taxon>
        <taxon>Actinomadura</taxon>
    </lineage>
</organism>
<keyword evidence="3" id="KW-1185">Reference proteome</keyword>
<dbReference type="InterPro" id="IPR003265">
    <property type="entry name" value="HhH-GPD_domain"/>
</dbReference>
<dbReference type="Gene3D" id="1.10.340.30">
    <property type="entry name" value="Hypothetical protein, domain 2"/>
    <property type="match status" value="1"/>
</dbReference>
<dbReference type="SMART" id="SM00478">
    <property type="entry name" value="ENDO3c"/>
    <property type="match status" value="1"/>
</dbReference>
<feature type="domain" description="HhH-GPD" evidence="1">
    <location>
        <begin position="41"/>
        <end position="200"/>
    </location>
</feature>
<dbReference type="RefSeq" id="WP_111864274.1">
    <property type="nucleotide sequence ID" value="NZ_QLYX01000003.1"/>
</dbReference>
<keyword evidence="2" id="KW-0540">Nuclease</keyword>
<comment type="caution">
    <text evidence="2">The sequence shown here is derived from an EMBL/GenBank/DDBJ whole genome shotgun (WGS) entry which is preliminary data.</text>
</comment>
<dbReference type="Proteomes" id="UP000251891">
    <property type="component" value="Unassembled WGS sequence"/>
</dbReference>
<dbReference type="InterPro" id="IPR011257">
    <property type="entry name" value="DNA_glycosylase"/>
</dbReference>
<keyword evidence="2" id="KW-0378">Hydrolase</keyword>